<dbReference type="RefSeq" id="WP_109459585.1">
    <property type="nucleotide sequence ID" value="NZ_QFBC01000008.1"/>
</dbReference>
<dbReference type="OrthoDB" id="8371079at2"/>
<evidence type="ECO:0000313" key="1">
    <source>
        <dbReference type="EMBL" id="PWE54785.1"/>
    </source>
</evidence>
<keyword evidence="2" id="KW-1185">Reference proteome</keyword>
<organism evidence="1 2">
    <name type="scientific">Metarhizobium album</name>
    <dbReference type="NCBI Taxonomy" id="2182425"/>
    <lineage>
        <taxon>Bacteria</taxon>
        <taxon>Pseudomonadati</taxon>
        <taxon>Pseudomonadota</taxon>
        <taxon>Alphaproteobacteria</taxon>
        <taxon>Hyphomicrobiales</taxon>
        <taxon>Rhizobiaceae</taxon>
        <taxon>Metarhizobium</taxon>
    </lineage>
</organism>
<sequence length="75" mass="8378">MLTVWPKEALTSETMMFLQSILLDWCRQNGVAVMSDVGVAKARSLIDWYEFGIKERGELFKLLSEEIGMAGPAAP</sequence>
<protein>
    <submittedName>
        <fullName evidence="1">Uncharacterized protein</fullName>
    </submittedName>
</protein>
<gene>
    <name evidence="1" type="ORF">DEM27_17680</name>
</gene>
<dbReference type="AlphaFoldDB" id="A0A2U2DN91"/>
<dbReference type="Proteomes" id="UP000245252">
    <property type="component" value="Unassembled WGS sequence"/>
</dbReference>
<comment type="caution">
    <text evidence="1">The sequence shown here is derived from an EMBL/GenBank/DDBJ whole genome shotgun (WGS) entry which is preliminary data.</text>
</comment>
<reference evidence="1 2" key="1">
    <citation type="submission" date="2018-05" db="EMBL/GenBank/DDBJ databases">
        <title>The draft genome of strain NS-104.</title>
        <authorList>
            <person name="Hang P."/>
            <person name="Jiang J."/>
        </authorList>
    </citation>
    <scope>NUCLEOTIDE SEQUENCE [LARGE SCALE GENOMIC DNA]</scope>
    <source>
        <strain evidence="1 2">NS-104</strain>
    </source>
</reference>
<accession>A0A2U2DN91</accession>
<evidence type="ECO:0000313" key="2">
    <source>
        <dbReference type="Proteomes" id="UP000245252"/>
    </source>
</evidence>
<name>A0A2U2DN91_9HYPH</name>
<dbReference type="EMBL" id="QFBC01000008">
    <property type="protein sequence ID" value="PWE54785.1"/>
    <property type="molecule type" value="Genomic_DNA"/>
</dbReference>
<proteinExistence type="predicted"/>